<dbReference type="InterPro" id="IPR007569">
    <property type="entry name" value="DUF559"/>
</dbReference>
<dbReference type="RefSeq" id="WP_126194847.1">
    <property type="nucleotide sequence ID" value="NZ_CP085954.1"/>
</dbReference>
<dbReference type="Pfam" id="PF04480">
    <property type="entry name" value="DUF559"/>
    <property type="match status" value="1"/>
</dbReference>
<accession>A0A3P8L4H1</accession>
<dbReference type="SUPFAM" id="SSF52980">
    <property type="entry name" value="Restriction endonuclease-like"/>
    <property type="match status" value="1"/>
</dbReference>
<protein>
    <submittedName>
        <fullName evidence="2">Protein of uncharacterized function (DUF559)</fullName>
    </submittedName>
</protein>
<evidence type="ECO:0000313" key="2">
    <source>
        <dbReference type="EMBL" id="VDR37461.1"/>
    </source>
</evidence>
<evidence type="ECO:0000313" key="3">
    <source>
        <dbReference type="Proteomes" id="UP000271626"/>
    </source>
</evidence>
<name>A0A3P8L4H1_TSUPA</name>
<evidence type="ECO:0000259" key="1">
    <source>
        <dbReference type="Pfam" id="PF04480"/>
    </source>
</evidence>
<dbReference type="InterPro" id="IPR011335">
    <property type="entry name" value="Restrct_endonuc-II-like"/>
</dbReference>
<proteinExistence type="predicted"/>
<organism evidence="2 3">
    <name type="scientific">Tsukamurella paurometabola</name>
    <name type="common">Corynebacterium paurometabolum</name>
    <dbReference type="NCBI Taxonomy" id="2061"/>
    <lineage>
        <taxon>Bacteria</taxon>
        <taxon>Bacillati</taxon>
        <taxon>Actinomycetota</taxon>
        <taxon>Actinomycetes</taxon>
        <taxon>Mycobacteriales</taxon>
        <taxon>Tsukamurellaceae</taxon>
        <taxon>Tsukamurella</taxon>
    </lineage>
</organism>
<sequence>MGEHGVHTREELLDSDWTDRAIRVAVHAERLERLRPGWYAETGADPDVARAVRLGGALSCMSVLAREKVWVPESARGLHVRLCRRKSSGPHSTYHACGSGLGDPPRAVDDLETAVRAVVGCIRGDDLVAVLDSILHRKLMQPAELAGVLREAPRRVHRALAAVDGSADSGTETRVRLHVRRKRLEYRTQVFLPGVGYVDILVGRSLVIECDSEEHHSGQAIEADRERDLALHILGFEVLRLSYQQVFHQFPKVEAAIARKIVAGDHRRPVDFTP</sequence>
<dbReference type="AlphaFoldDB" id="A0A3P8L4H1"/>
<dbReference type="OrthoDB" id="4701311at2"/>
<gene>
    <name evidence="2" type="ORF">NCTC10741_00565</name>
</gene>
<feature type="domain" description="DUF559" evidence="1">
    <location>
        <begin position="171"/>
        <end position="260"/>
    </location>
</feature>
<dbReference type="Gene3D" id="3.40.960.10">
    <property type="entry name" value="VSR Endonuclease"/>
    <property type="match status" value="1"/>
</dbReference>
<dbReference type="EMBL" id="LR131273">
    <property type="protein sequence ID" value="VDR37461.1"/>
    <property type="molecule type" value="Genomic_DNA"/>
</dbReference>
<reference evidence="2 3" key="1">
    <citation type="submission" date="2018-12" db="EMBL/GenBank/DDBJ databases">
        <authorList>
            <consortium name="Pathogen Informatics"/>
        </authorList>
    </citation>
    <scope>NUCLEOTIDE SEQUENCE [LARGE SCALE GENOMIC DNA]</scope>
    <source>
        <strain evidence="2 3">NCTC10741</strain>
    </source>
</reference>
<dbReference type="Proteomes" id="UP000271626">
    <property type="component" value="Chromosome"/>
</dbReference>